<feature type="compositionally biased region" description="Gly residues" evidence="1">
    <location>
        <begin position="521"/>
        <end position="530"/>
    </location>
</feature>
<comment type="caution">
    <text evidence="2">The sequence shown here is derived from an EMBL/GenBank/DDBJ whole genome shotgun (WGS) entry which is preliminary data.</text>
</comment>
<feature type="compositionally biased region" description="Polar residues" evidence="1">
    <location>
        <begin position="455"/>
        <end position="473"/>
    </location>
</feature>
<dbReference type="GeneID" id="87879714"/>
<feature type="region of interest" description="Disordered" evidence="1">
    <location>
        <begin position="60"/>
        <end position="90"/>
    </location>
</feature>
<feature type="compositionally biased region" description="Basic and acidic residues" evidence="1">
    <location>
        <begin position="343"/>
        <end position="356"/>
    </location>
</feature>
<feature type="compositionally biased region" description="Polar residues" evidence="1">
    <location>
        <begin position="689"/>
        <end position="702"/>
    </location>
</feature>
<feature type="compositionally biased region" description="Basic residues" evidence="1">
    <location>
        <begin position="365"/>
        <end position="374"/>
    </location>
</feature>
<feature type="region of interest" description="Disordered" evidence="1">
    <location>
        <begin position="130"/>
        <end position="184"/>
    </location>
</feature>
<feature type="compositionally biased region" description="Basic residues" evidence="1">
    <location>
        <begin position="703"/>
        <end position="713"/>
    </location>
</feature>
<feature type="compositionally biased region" description="Basic and acidic residues" evidence="1">
    <location>
        <begin position="494"/>
        <end position="512"/>
    </location>
</feature>
<feature type="region of interest" description="Disordered" evidence="1">
    <location>
        <begin position="680"/>
        <end position="785"/>
    </location>
</feature>
<dbReference type="Proteomes" id="UP001285908">
    <property type="component" value="Unassembled WGS sequence"/>
</dbReference>
<feature type="compositionally biased region" description="Gly residues" evidence="1">
    <location>
        <begin position="228"/>
        <end position="241"/>
    </location>
</feature>
<gene>
    <name evidence="2" type="ORF">B0T23DRAFT_98550</name>
</gene>
<feature type="compositionally biased region" description="Polar residues" evidence="1">
    <location>
        <begin position="421"/>
        <end position="443"/>
    </location>
</feature>
<feature type="compositionally biased region" description="Low complexity" evidence="1">
    <location>
        <begin position="716"/>
        <end position="740"/>
    </location>
</feature>
<reference evidence="2 3" key="1">
    <citation type="journal article" date="2023" name="Mol. Phylogenet. Evol.">
        <title>Genome-scale phylogeny and comparative genomics of the fungal order Sordariales.</title>
        <authorList>
            <person name="Hensen N."/>
            <person name="Bonometti L."/>
            <person name="Westerberg I."/>
            <person name="Brannstrom I.O."/>
            <person name="Guillou S."/>
            <person name="Cros-Aarteil S."/>
            <person name="Calhoun S."/>
            <person name="Haridas S."/>
            <person name="Kuo A."/>
            <person name="Mondo S."/>
            <person name="Pangilinan J."/>
            <person name="Riley R."/>
            <person name="LaButti K."/>
            <person name="Andreopoulos B."/>
            <person name="Lipzen A."/>
            <person name="Chen C."/>
            <person name="Yan M."/>
            <person name="Daum C."/>
            <person name="Ng V."/>
            <person name="Clum A."/>
            <person name="Steindorff A."/>
            <person name="Ohm R.A."/>
            <person name="Martin F."/>
            <person name="Silar P."/>
            <person name="Natvig D.O."/>
            <person name="Lalanne C."/>
            <person name="Gautier V."/>
            <person name="Ament-Velasquez S.L."/>
            <person name="Kruys A."/>
            <person name="Hutchinson M.I."/>
            <person name="Powell A.J."/>
            <person name="Barry K."/>
            <person name="Miller A.N."/>
            <person name="Grigoriev I.V."/>
            <person name="Debuchy R."/>
            <person name="Gladieux P."/>
            <person name="Hiltunen Thoren M."/>
            <person name="Johannesson H."/>
        </authorList>
    </citation>
    <scope>NUCLEOTIDE SEQUENCE [LARGE SCALE GENOMIC DNA]</scope>
    <source>
        <strain evidence="2 3">FGSC 10403</strain>
    </source>
</reference>
<feature type="region of interest" description="Disordered" evidence="1">
    <location>
        <begin position="289"/>
        <end position="568"/>
    </location>
</feature>
<name>A0AAJ0IDZ2_9PEZI</name>
<organism evidence="2 3">
    <name type="scientific">Neurospora hispaniola</name>
    <dbReference type="NCBI Taxonomy" id="588809"/>
    <lineage>
        <taxon>Eukaryota</taxon>
        <taxon>Fungi</taxon>
        <taxon>Dikarya</taxon>
        <taxon>Ascomycota</taxon>
        <taxon>Pezizomycotina</taxon>
        <taxon>Sordariomycetes</taxon>
        <taxon>Sordariomycetidae</taxon>
        <taxon>Sordariales</taxon>
        <taxon>Sordariaceae</taxon>
        <taxon>Neurospora</taxon>
    </lineage>
</organism>
<sequence>MDHNNYHQSFNHLPHPLYFISASPVHASPLGSPPEPRDYHYAPASPSDFIYNSSAIANSTANGTASTSTGTSIFDRPSRPSSSSSSSSRSLFSISNERVFGYPPAGVEYSGPSTGAVERSVLDYLEVPGVPTSSLPQPTPGFEEHRRQRQSTTMNMGPGPSKSVPPALSLGRERGSNASSSEETVVIKREEGSLSPVWVSIPLGQRVERWVPRVTQGKEGKQIKQVEGDGGMDNGISGGRTWGKRGEGVVMERVVMPPPTVQSMGGDVGSMEMGMGMEPTIMPKMGLFKPIRWDGPSSSSSASKTKARRVRAWETLEGDCGNDHFRRTCGNQDGNGNGNENGNRNRNDETEDEKVSDAPISPHSRSPKRLKTSSRSRYTFCPGPAETETKTDTEIKQEPGLSPPPSAIFAQIPRNPFDAVPSNSGYESSGQYDDSLSPRSISPLTRVPTPRRVLFTTTPNRIMTGTRETTQPSLRAVSKQLKKRNREMALGQQGREDNREVSRERSDEASREPRKKRRGEGGWSLPGGSQGQTHGASLQQQQQHRGSSEEREKGWTTTISGSSEEGEVSSYYENSYSYSCGQQERRDRDDAAAAAASSNNALSCTDQEEEEEWCRPFSFSSSAPVSFETSARYGDYVSAPPSLSVSQLKGEEYRQAIIQMVQDTCLEASKRYIRAHCVNRGARDGGGSPDTSPAPRQTVSTRSARKARRKHKLESRQAFSSSFSSSSSSPESSPAPAPSQQRRKGKGKSKRQNRTKKRTTATTTPPSSSSSSFNSPHHQPPPEIHLRDALLPNISQICTLLWSRSQSLRLHDTDSIELHTARNMYWLLSWAETVAFAVAVAAPAAISDAGMSPCTSVDSLSSSSSSSVAAASVPGGPCLEEEDLGVQGEWYRSSSFSLRRRKREWEWDWEWEGFGEGVSEEGDKAKGGFESRNGKAVWEQQRIEEMMKRVFDEGGMLCEFLGYGEGVERLGRVREFCGF</sequence>
<feature type="compositionally biased region" description="Basic and acidic residues" evidence="1">
    <location>
        <begin position="218"/>
        <end position="227"/>
    </location>
</feature>
<feature type="compositionally biased region" description="Basic residues" evidence="1">
    <location>
        <begin position="741"/>
        <end position="759"/>
    </location>
</feature>
<evidence type="ECO:0000256" key="1">
    <source>
        <dbReference type="SAM" id="MobiDB-lite"/>
    </source>
</evidence>
<feature type="compositionally biased region" description="Low complexity" evidence="1">
    <location>
        <begin position="760"/>
        <end position="777"/>
    </location>
</feature>
<accession>A0AAJ0IDZ2</accession>
<keyword evidence="3" id="KW-1185">Reference proteome</keyword>
<feature type="compositionally biased region" description="Basic and acidic residues" evidence="1">
    <location>
        <begin position="387"/>
        <end position="397"/>
    </location>
</feature>
<dbReference type="EMBL" id="JAULSX010000002">
    <property type="protein sequence ID" value="KAK3497983.1"/>
    <property type="molecule type" value="Genomic_DNA"/>
</dbReference>
<feature type="region of interest" description="Disordered" evidence="1">
    <location>
        <begin position="218"/>
        <end position="244"/>
    </location>
</feature>
<proteinExistence type="predicted"/>
<dbReference type="RefSeq" id="XP_062696247.1">
    <property type="nucleotide sequence ID" value="XM_062842092.1"/>
</dbReference>
<evidence type="ECO:0000313" key="3">
    <source>
        <dbReference type="Proteomes" id="UP001285908"/>
    </source>
</evidence>
<feature type="compositionally biased region" description="Polar residues" evidence="1">
    <location>
        <begin position="531"/>
        <end position="545"/>
    </location>
</feature>
<protein>
    <submittedName>
        <fullName evidence="2">Uncharacterized protein</fullName>
    </submittedName>
</protein>
<evidence type="ECO:0000313" key="2">
    <source>
        <dbReference type="EMBL" id="KAK3497983.1"/>
    </source>
</evidence>
<dbReference type="AlphaFoldDB" id="A0AAJ0IDZ2"/>